<sequence>RARETDSEEAESEDNIEIARGFEAEDGSLPNDFDREIELVLDEDMLKKESDIDKVLYFVKNLIERPAWARSLAFVKFDAARCSVTVPKEIQCKCVCQGCFVGIRRRCMMNYTRKAFESDDVPLQKSLLRLYCKNSVTGLRPLLRAILVASSFMPSIIVKYFEAGRANPQRHKNWREDIGFDFAERI</sequence>
<evidence type="ECO:0000313" key="1">
    <source>
        <dbReference type="EMBL" id="KAK5970249.1"/>
    </source>
</evidence>
<name>A0AAN8IZA3_TRICO</name>
<dbReference type="Proteomes" id="UP001331761">
    <property type="component" value="Unassembled WGS sequence"/>
</dbReference>
<comment type="caution">
    <text evidence="1">The sequence shown here is derived from an EMBL/GenBank/DDBJ whole genome shotgun (WGS) entry which is preliminary data.</text>
</comment>
<feature type="non-terminal residue" evidence="1">
    <location>
        <position position="1"/>
    </location>
</feature>
<reference evidence="1 2" key="1">
    <citation type="submission" date="2019-10" db="EMBL/GenBank/DDBJ databases">
        <title>Assembly and Annotation for the nematode Trichostrongylus colubriformis.</title>
        <authorList>
            <person name="Martin J."/>
        </authorList>
    </citation>
    <scope>NUCLEOTIDE SEQUENCE [LARGE SCALE GENOMIC DNA]</scope>
    <source>
        <strain evidence="1">G859</strain>
        <tissue evidence="1">Whole worm</tissue>
    </source>
</reference>
<accession>A0AAN8IZA3</accession>
<dbReference type="EMBL" id="WIXE01019201">
    <property type="protein sequence ID" value="KAK5970249.1"/>
    <property type="molecule type" value="Genomic_DNA"/>
</dbReference>
<proteinExistence type="predicted"/>
<dbReference type="AlphaFoldDB" id="A0AAN8IZA3"/>
<gene>
    <name evidence="1" type="ORF">GCK32_000866</name>
</gene>
<keyword evidence="2" id="KW-1185">Reference proteome</keyword>
<evidence type="ECO:0000313" key="2">
    <source>
        <dbReference type="Proteomes" id="UP001331761"/>
    </source>
</evidence>
<protein>
    <submittedName>
        <fullName evidence="1">Uncharacterized protein</fullName>
    </submittedName>
</protein>
<organism evidence="1 2">
    <name type="scientific">Trichostrongylus colubriformis</name>
    <name type="common">Black scour worm</name>
    <dbReference type="NCBI Taxonomy" id="6319"/>
    <lineage>
        <taxon>Eukaryota</taxon>
        <taxon>Metazoa</taxon>
        <taxon>Ecdysozoa</taxon>
        <taxon>Nematoda</taxon>
        <taxon>Chromadorea</taxon>
        <taxon>Rhabditida</taxon>
        <taxon>Rhabditina</taxon>
        <taxon>Rhabditomorpha</taxon>
        <taxon>Strongyloidea</taxon>
        <taxon>Trichostrongylidae</taxon>
        <taxon>Trichostrongylus</taxon>
    </lineage>
</organism>